<dbReference type="PANTHER" id="PTHR42912:SF80">
    <property type="entry name" value="METHYLTRANSFERASE DOMAIN-CONTAINING PROTEIN"/>
    <property type="match status" value="1"/>
</dbReference>
<dbReference type="eggNOG" id="COG2226">
    <property type="taxonomic scope" value="Bacteria"/>
</dbReference>
<reference evidence="3 4" key="1">
    <citation type="submission" date="2014-07" db="EMBL/GenBank/DDBJ databases">
        <title>Tepidicaulis marinum gen. nov., sp. nov., a novel marine bacterium denitrifying nitrate to nitrous oxide strictly under microaerobic conditions.</title>
        <authorList>
            <person name="Takeuchi M."/>
            <person name="Yamagishi T."/>
            <person name="Kamagata Y."/>
            <person name="Oshima K."/>
            <person name="Hattori M."/>
            <person name="Katayama T."/>
            <person name="Hanada S."/>
            <person name="Tamaki H."/>
            <person name="Marumo K."/>
            <person name="Maeda H."/>
            <person name="Nedachi M."/>
            <person name="Iwasaki W."/>
            <person name="Suwa Y."/>
            <person name="Sakata S."/>
        </authorList>
    </citation>
    <scope>NUCLEOTIDE SEQUENCE [LARGE SCALE GENOMIC DNA]</scope>
    <source>
        <strain evidence="3 4">MA2</strain>
    </source>
</reference>
<dbReference type="STRING" id="1333998.M2A_2991"/>
<accession>A0A081BEM4</accession>
<dbReference type="Pfam" id="PF08241">
    <property type="entry name" value="Methyltransf_11"/>
    <property type="match status" value="1"/>
</dbReference>
<keyword evidence="3" id="KW-0808">Transferase</keyword>
<dbReference type="InterPro" id="IPR029063">
    <property type="entry name" value="SAM-dependent_MTases_sf"/>
</dbReference>
<keyword evidence="4" id="KW-1185">Reference proteome</keyword>
<dbReference type="AlphaFoldDB" id="A0A081BEM4"/>
<feature type="region of interest" description="Disordered" evidence="1">
    <location>
        <begin position="212"/>
        <end position="243"/>
    </location>
</feature>
<evidence type="ECO:0000259" key="2">
    <source>
        <dbReference type="Pfam" id="PF08241"/>
    </source>
</evidence>
<organism evidence="3 4">
    <name type="scientific">Tepidicaulis marinus</name>
    <dbReference type="NCBI Taxonomy" id="1333998"/>
    <lineage>
        <taxon>Bacteria</taxon>
        <taxon>Pseudomonadati</taxon>
        <taxon>Pseudomonadota</taxon>
        <taxon>Alphaproteobacteria</taxon>
        <taxon>Hyphomicrobiales</taxon>
        <taxon>Parvibaculaceae</taxon>
        <taxon>Tepidicaulis</taxon>
    </lineage>
</organism>
<dbReference type="RefSeq" id="WP_156101782.1">
    <property type="nucleotide sequence ID" value="NZ_BBIO01000019.1"/>
</dbReference>
<dbReference type="GO" id="GO:0032259">
    <property type="term" value="P:methylation"/>
    <property type="evidence" value="ECO:0007669"/>
    <property type="project" value="UniProtKB-KW"/>
</dbReference>
<sequence length="243" mass="26721">MSVKSRIDEKSVREAYARWAPVYDFSFGPIADAGRKHAVRAINRRSGSVLEVGVGTGLSLPRYGKHLKVTGIDLSTDMLKKARTRVKEKNLANVEAIVEMDASELAFADGQFDTVVAMYVMTVVPEPEKVMRELERVCAPGGQVFIVNHFAQDHGVRGRIERWMAPAARALGWHPDFKVETITGITKLDLQETQPLNPMGLFTMLRFQKPAGEEAADRQSEGKAPRSAPKISGEVEAGAPATF</sequence>
<evidence type="ECO:0000313" key="3">
    <source>
        <dbReference type="EMBL" id="GAK46492.1"/>
    </source>
</evidence>
<dbReference type="CDD" id="cd02440">
    <property type="entry name" value="AdoMet_MTases"/>
    <property type="match status" value="1"/>
</dbReference>
<dbReference type="GO" id="GO:0008757">
    <property type="term" value="F:S-adenosylmethionine-dependent methyltransferase activity"/>
    <property type="evidence" value="ECO:0007669"/>
    <property type="project" value="InterPro"/>
</dbReference>
<evidence type="ECO:0000313" key="4">
    <source>
        <dbReference type="Proteomes" id="UP000028702"/>
    </source>
</evidence>
<evidence type="ECO:0000256" key="1">
    <source>
        <dbReference type="SAM" id="MobiDB-lite"/>
    </source>
</evidence>
<dbReference type="Gene3D" id="3.40.50.150">
    <property type="entry name" value="Vaccinia Virus protein VP39"/>
    <property type="match status" value="1"/>
</dbReference>
<comment type="caution">
    <text evidence="3">The sequence shown here is derived from an EMBL/GenBank/DDBJ whole genome shotgun (WGS) entry which is preliminary data.</text>
</comment>
<dbReference type="InterPro" id="IPR050508">
    <property type="entry name" value="Methyltransf_Superfamily"/>
</dbReference>
<protein>
    <submittedName>
        <fullName evidence="3">Phosphatidylethanolamine N-methyltransferase</fullName>
    </submittedName>
</protein>
<keyword evidence="3" id="KW-0489">Methyltransferase</keyword>
<dbReference type="SUPFAM" id="SSF53335">
    <property type="entry name" value="S-adenosyl-L-methionine-dependent methyltransferases"/>
    <property type="match status" value="1"/>
</dbReference>
<feature type="domain" description="Methyltransferase type 11" evidence="2">
    <location>
        <begin position="50"/>
        <end position="146"/>
    </location>
</feature>
<dbReference type="Proteomes" id="UP000028702">
    <property type="component" value="Unassembled WGS sequence"/>
</dbReference>
<dbReference type="EMBL" id="BBIO01000019">
    <property type="protein sequence ID" value="GAK46492.1"/>
    <property type="molecule type" value="Genomic_DNA"/>
</dbReference>
<name>A0A081BEM4_9HYPH</name>
<feature type="compositionally biased region" description="Basic and acidic residues" evidence="1">
    <location>
        <begin position="212"/>
        <end position="224"/>
    </location>
</feature>
<gene>
    <name evidence="3" type="ORF">M2A_2991</name>
</gene>
<dbReference type="PANTHER" id="PTHR42912">
    <property type="entry name" value="METHYLTRANSFERASE"/>
    <property type="match status" value="1"/>
</dbReference>
<dbReference type="InterPro" id="IPR013216">
    <property type="entry name" value="Methyltransf_11"/>
</dbReference>
<proteinExistence type="predicted"/>